<evidence type="ECO:0000313" key="2">
    <source>
        <dbReference type="Proteomes" id="UP000478836"/>
    </source>
</evidence>
<protein>
    <submittedName>
        <fullName evidence="1">Uncharacterized protein</fullName>
    </submittedName>
</protein>
<sequence length="303" mass="31785">MKRAQQSRTSYLALGAFVAGALMLAVVNPAYGDDQGPLDALEGADQTSVESAVDMPVTREGLAGTLGGISLSVPADPARGVSVAVGTGEIAIGLPFASAASDGVSEAPGTMTFDNNNGTDTVAVVQDTGRLQVATVLNDSSAPTSYEYPIDLPAGASLLPSGEGFDVVENATGEVLGAFAEPWARDADGRMVPTRYEIKGSSVVQVVEHQSADYAYPVVADPTYTTSVIYLSRTQVTSMYKGLKNLNNICGLFPIPYPASITCAGLAPSAEVEKAYWQKLRIKVTYYNCGFNYCSYTTFKAVK</sequence>
<dbReference type="RefSeq" id="WP_151458246.1">
    <property type="nucleotide sequence ID" value="NZ_WAAO01000001.1"/>
</dbReference>
<evidence type="ECO:0000313" key="1">
    <source>
        <dbReference type="EMBL" id="KAB1866272.1"/>
    </source>
</evidence>
<dbReference type="GeneID" id="77474816"/>
<proteinExistence type="predicted"/>
<name>A0ABQ6V872_9MICO</name>
<dbReference type="EMBL" id="WAAO01000001">
    <property type="protein sequence ID" value="KAB1866272.1"/>
    <property type="molecule type" value="Genomic_DNA"/>
</dbReference>
<accession>A0ABQ6V872</accession>
<gene>
    <name evidence="1" type="ORF">F6A08_00065</name>
</gene>
<comment type="caution">
    <text evidence="1">The sequence shown here is derived from an EMBL/GenBank/DDBJ whole genome shotgun (WGS) entry which is preliminary data.</text>
</comment>
<dbReference type="Proteomes" id="UP000478836">
    <property type="component" value="Unassembled WGS sequence"/>
</dbReference>
<reference evidence="2" key="1">
    <citation type="submission" date="2019-09" db="EMBL/GenBank/DDBJ databases">
        <title>Whole genome sequencing of Microbacterium maritypicum.</title>
        <authorList>
            <person name="Lenchi N."/>
        </authorList>
    </citation>
    <scope>NUCLEOTIDE SEQUENCE [LARGE SCALE GENOMIC DNA]</scope>
    <source>
        <strain evidence="2">G1</strain>
    </source>
</reference>
<organism evidence="1 2">
    <name type="scientific">Microbacterium algeriense</name>
    <dbReference type="NCBI Taxonomy" id="2615184"/>
    <lineage>
        <taxon>Bacteria</taxon>
        <taxon>Bacillati</taxon>
        <taxon>Actinomycetota</taxon>
        <taxon>Actinomycetes</taxon>
        <taxon>Micrococcales</taxon>
        <taxon>Microbacteriaceae</taxon>
        <taxon>Microbacterium</taxon>
    </lineage>
</organism>
<keyword evidence="2" id="KW-1185">Reference proteome</keyword>